<dbReference type="HOGENOM" id="CLU_665879_0_0_1"/>
<dbReference type="AlphaFoldDB" id="B2VRB2"/>
<evidence type="ECO:0000256" key="1">
    <source>
        <dbReference type="SAM" id="MobiDB-lite"/>
    </source>
</evidence>
<organism evidence="3 4">
    <name type="scientific">Pyrenophora tritici-repentis (strain Pt-1C-BFP)</name>
    <name type="common">Wheat tan spot fungus</name>
    <name type="synonym">Drechslera tritici-repentis</name>
    <dbReference type="NCBI Taxonomy" id="426418"/>
    <lineage>
        <taxon>Eukaryota</taxon>
        <taxon>Fungi</taxon>
        <taxon>Dikarya</taxon>
        <taxon>Ascomycota</taxon>
        <taxon>Pezizomycotina</taxon>
        <taxon>Dothideomycetes</taxon>
        <taxon>Pleosporomycetidae</taxon>
        <taxon>Pleosporales</taxon>
        <taxon>Pleosporineae</taxon>
        <taxon>Pleosporaceae</taxon>
        <taxon>Pyrenophora</taxon>
    </lineage>
</organism>
<feature type="region of interest" description="Disordered" evidence="1">
    <location>
        <begin position="187"/>
        <end position="213"/>
    </location>
</feature>
<accession>B2VRB2</accession>
<evidence type="ECO:0000313" key="4">
    <source>
        <dbReference type="Proteomes" id="UP000001471"/>
    </source>
</evidence>
<dbReference type="STRING" id="426418.B2VRB2"/>
<reference evidence="4" key="1">
    <citation type="journal article" date="2013" name="G3 (Bethesda)">
        <title>Comparative genomics of a plant-pathogenic fungus, Pyrenophora tritici-repentis, reveals transduplication and the impact of repeat elements on pathogenicity and population divergence.</title>
        <authorList>
            <person name="Manning V.A."/>
            <person name="Pandelova I."/>
            <person name="Dhillon B."/>
            <person name="Wilhelm L.J."/>
            <person name="Goodwin S.B."/>
            <person name="Berlin A.M."/>
            <person name="Figueroa M."/>
            <person name="Freitag M."/>
            <person name="Hane J.K."/>
            <person name="Henrissat B."/>
            <person name="Holman W.H."/>
            <person name="Kodira C.D."/>
            <person name="Martin J."/>
            <person name="Oliver R.P."/>
            <person name="Robbertse B."/>
            <person name="Schackwitz W."/>
            <person name="Schwartz D.C."/>
            <person name="Spatafora J.W."/>
            <person name="Turgeon B.G."/>
            <person name="Yandava C."/>
            <person name="Young S."/>
            <person name="Zhou S."/>
            <person name="Zeng Q."/>
            <person name="Grigoriev I.V."/>
            <person name="Ma L.-J."/>
            <person name="Ciuffetti L.M."/>
        </authorList>
    </citation>
    <scope>NUCLEOTIDE SEQUENCE [LARGE SCALE GENOMIC DNA]</scope>
    <source>
        <strain evidence="4">Pt-1C-BFP</strain>
    </source>
</reference>
<dbReference type="EMBL" id="DS231615">
    <property type="protein sequence ID" value="EDU39439.1"/>
    <property type="molecule type" value="Genomic_DNA"/>
</dbReference>
<feature type="signal peptide" evidence="2">
    <location>
        <begin position="1"/>
        <end position="20"/>
    </location>
</feature>
<sequence length="478" mass="49333">MHPSTVAAILAFTAGMPASAAPANRQPNPYAGLGHIAVMPDSKEHVDLFNKISGRASRGSRVGKAFSGVGDAVSAVSDFLTIGQAVQGAQQNAKRDPQRSSKQCANFVNREQCEEAFRPQLAIPYPEMQLGSKKVARGNRLADAAGQIAQGVRPVDDLVNNQHKREAKGGSIGNGCLTTPCADILPTTPFRGVQKQEEETQSSEKRDAQRSKGRIISNIVKGVGGALGGAADTATVVGAVQGQQKRDAQKSKGEVFWTAPPAQSGGDIPLPEKREGQRNWWKDTPMREAQRSKGKVIGNIVKGVGGALGGAADTATIVGAVQGQPAQKREAQKKIIGGEDEIRCMGFPGCYDTASGLGKREAQKSKGKIIGNIVKGVGGVIGGAADTATIVGAVNGQGQPAQKREAQKNPIGGKSGGHCQAMTGCGRRDDIIILGREAQRSKGNIIGNIVKGVGGVIGGAADTATIVGAVNGQGQPAQ</sequence>
<protein>
    <submittedName>
        <fullName evidence="3">Uncharacterized protein</fullName>
    </submittedName>
</protein>
<dbReference type="OrthoDB" id="3695145at2759"/>
<feature type="compositionally biased region" description="Basic and acidic residues" evidence="1">
    <location>
        <begin position="194"/>
        <end position="210"/>
    </location>
</feature>
<gene>
    <name evidence="3" type="ORF">PTRG_00001</name>
</gene>
<evidence type="ECO:0000256" key="2">
    <source>
        <dbReference type="SAM" id="SignalP"/>
    </source>
</evidence>
<dbReference type="Proteomes" id="UP000001471">
    <property type="component" value="Unassembled WGS sequence"/>
</dbReference>
<feature type="region of interest" description="Disordered" evidence="1">
    <location>
        <begin position="399"/>
        <end position="418"/>
    </location>
</feature>
<evidence type="ECO:0000313" key="3">
    <source>
        <dbReference type="EMBL" id="EDU39439.1"/>
    </source>
</evidence>
<dbReference type="InParanoid" id="B2VRB2"/>
<keyword evidence="2" id="KW-0732">Signal</keyword>
<proteinExistence type="predicted"/>
<name>B2VRB2_PYRTR</name>
<feature type="chain" id="PRO_5002784357" evidence="2">
    <location>
        <begin position="21"/>
        <end position="478"/>
    </location>
</feature>